<dbReference type="AlphaFoldDB" id="U1X779"/>
<sequence length="287" mass="33212">MNILKEKELIPMIYKLDKKDYQKVRALLRTPEQKNDLMLNAIINGTNKGAIYVDNIEQPQTALVDETGVISIFIGDAANEKFIHPLREFIDNQLKIDTYESCGGTYFLALIPDENWEKVMKKVVSHREYEWDYEHYFQFNREKFNALKSGYKPLPKGYTIKKIDAEVINNDSDKIIFNVLDEFWYSVDDFLQQGLGYCVLKGDKIISACLTCCVNGKDHEISVETYDEEEMNKGLATLVCAAYLEHCMENGLTPHWSTLETNVESNRLGEKLGFEFKSKCKTLEFEF</sequence>
<accession>U1X779</accession>
<dbReference type="SUPFAM" id="SSF55729">
    <property type="entry name" value="Acyl-CoA N-acyltransferases (Nat)"/>
    <property type="match status" value="1"/>
</dbReference>
<dbReference type="STRING" id="649747.HMPREF0083_01517"/>
<dbReference type="PANTHER" id="PTHR31143:SF2">
    <property type="entry name" value="FR47-LIKE DOMAIN-CONTAINING PROTEIN-RELATED"/>
    <property type="match status" value="1"/>
</dbReference>
<comment type="caution">
    <text evidence="1">The sequence shown here is derived from an EMBL/GenBank/DDBJ whole genome shotgun (WGS) entry which is preliminary data.</text>
</comment>
<gene>
    <name evidence="1" type="ORF">HMPREF0083_01517</name>
</gene>
<organism evidence="1 2">
    <name type="scientific">Aneurinibacillus aneurinilyticus ATCC 12856</name>
    <dbReference type="NCBI Taxonomy" id="649747"/>
    <lineage>
        <taxon>Bacteria</taxon>
        <taxon>Bacillati</taxon>
        <taxon>Bacillota</taxon>
        <taxon>Bacilli</taxon>
        <taxon>Bacillales</taxon>
        <taxon>Paenibacillaceae</taxon>
        <taxon>Aneurinibacillus group</taxon>
        <taxon>Aneurinibacillus</taxon>
    </lineage>
</organism>
<reference evidence="1 2" key="1">
    <citation type="submission" date="2013-08" db="EMBL/GenBank/DDBJ databases">
        <authorList>
            <person name="Weinstock G."/>
            <person name="Sodergren E."/>
            <person name="Wylie T."/>
            <person name="Fulton L."/>
            <person name="Fulton R."/>
            <person name="Fronick C."/>
            <person name="O'Laughlin M."/>
            <person name="Godfrey J."/>
            <person name="Miner T."/>
            <person name="Herter B."/>
            <person name="Appelbaum E."/>
            <person name="Cordes M."/>
            <person name="Lek S."/>
            <person name="Wollam A."/>
            <person name="Pepin K.H."/>
            <person name="Palsikar V.B."/>
            <person name="Mitreva M."/>
            <person name="Wilson R.K."/>
        </authorList>
    </citation>
    <scope>NUCLEOTIDE SEQUENCE [LARGE SCALE GENOMIC DNA]</scope>
    <source>
        <strain evidence="1 2">ATCC 12856</strain>
    </source>
</reference>
<proteinExistence type="predicted"/>
<dbReference type="Gene3D" id="3.40.630.30">
    <property type="match status" value="1"/>
</dbReference>
<dbReference type="Pfam" id="PF12746">
    <property type="entry name" value="GNAT_acetyltran"/>
    <property type="match status" value="1"/>
</dbReference>
<dbReference type="eggNOG" id="COG1670">
    <property type="taxonomic scope" value="Bacteria"/>
</dbReference>
<dbReference type="Proteomes" id="UP000016511">
    <property type="component" value="Unassembled WGS sequence"/>
</dbReference>
<keyword evidence="2" id="KW-1185">Reference proteome</keyword>
<dbReference type="InterPro" id="IPR016181">
    <property type="entry name" value="Acyl_CoA_acyltransferase"/>
</dbReference>
<name>U1X779_ANEAE</name>
<evidence type="ECO:0000313" key="1">
    <source>
        <dbReference type="EMBL" id="ERI10393.1"/>
    </source>
</evidence>
<dbReference type="PATRIC" id="fig|649747.3.peg.1374"/>
<protein>
    <recommendedName>
        <fullName evidence="3">Acetyltransferase, GNAT family</fullName>
    </recommendedName>
</protein>
<evidence type="ECO:0000313" key="2">
    <source>
        <dbReference type="Proteomes" id="UP000016511"/>
    </source>
</evidence>
<evidence type="ECO:0008006" key="3">
    <source>
        <dbReference type="Google" id="ProtNLM"/>
    </source>
</evidence>
<dbReference type="EMBL" id="AWSJ01000099">
    <property type="protein sequence ID" value="ERI10393.1"/>
    <property type="molecule type" value="Genomic_DNA"/>
</dbReference>
<dbReference type="PANTHER" id="PTHR31143">
    <property type="match status" value="1"/>
</dbReference>
<dbReference type="HOGENOM" id="CLU_074296_0_0_9"/>
<dbReference type="InterPro" id="IPR027365">
    <property type="entry name" value="GNAT_acetyltra_YdfB-like"/>
</dbReference>